<feature type="binding site" evidence="21">
    <location>
        <position position="700"/>
    </location>
    <ligand>
        <name>ATP</name>
        <dbReference type="ChEBI" id="CHEBI:30616"/>
    </ligand>
</feature>
<evidence type="ECO:0000256" key="5">
    <source>
        <dbReference type="ARBA" id="ARBA00022527"/>
    </source>
</evidence>
<keyword evidence="17" id="KW-0675">Receptor</keyword>
<dbReference type="EMBL" id="CP136893">
    <property type="protein sequence ID" value="WOL05098.1"/>
    <property type="molecule type" value="Genomic_DNA"/>
</dbReference>
<dbReference type="GO" id="GO:0005886">
    <property type="term" value="C:plasma membrane"/>
    <property type="evidence" value="ECO:0007669"/>
    <property type="project" value="UniProtKB-SubCell"/>
</dbReference>
<dbReference type="GO" id="GO:0051707">
    <property type="term" value="P:response to other organism"/>
    <property type="evidence" value="ECO:0007669"/>
    <property type="project" value="UniProtKB-ARBA"/>
</dbReference>
<dbReference type="Proteomes" id="UP001327560">
    <property type="component" value="Chromosome 4"/>
</dbReference>
<dbReference type="SMART" id="SM00369">
    <property type="entry name" value="LRR_TYP"/>
    <property type="match status" value="7"/>
</dbReference>
<reference evidence="25 26" key="1">
    <citation type="submission" date="2023-10" db="EMBL/GenBank/DDBJ databases">
        <title>Chromosome-scale genome assembly provides insights into flower coloration mechanisms of Canna indica.</title>
        <authorList>
            <person name="Li C."/>
        </authorList>
    </citation>
    <scope>NUCLEOTIDE SEQUENCE [LARGE SCALE GENOMIC DNA]</scope>
    <source>
        <tissue evidence="25">Flower</tissue>
    </source>
</reference>
<feature type="chain" id="PRO_5042942558" description="non-specific serine/threonine protein kinase" evidence="23">
    <location>
        <begin position="22"/>
        <end position="973"/>
    </location>
</feature>
<evidence type="ECO:0000256" key="13">
    <source>
        <dbReference type="ARBA" id="ARBA00022777"/>
    </source>
</evidence>
<evidence type="ECO:0000256" key="19">
    <source>
        <dbReference type="ARBA" id="ARBA00047899"/>
    </source>
</evidence>
<feature type="domain" description="Protein kinase" evidence="24">
    <location>
        <begin position="672"/>
        <end position="973"/>
    </location>
</feature>
<dbReference type="Pfam" id="PF13855">
    <property type="entry name" value="LRR_8"/>
    <property type="match status" value="1"/>
</dbReference>
<dbReference type="SUPFAM" id="SSF52058">
    <property type="entry name" value="L domain-like"/>
    <property type="match status" value="2"/>
</dbReference>
<dbReference type="InterPro" id="IPR000719">
    <property type="entry name" value="Prot_kinase_dom"/>
</dbReference>
<protein>
    <recommendedName>
        <fullName evidence="3">non-specific serine/threonine protein kinase</fullName>
        <ecNumber evidence="3">2.7.11.1</ecNumber>
    </recommendedName>
</protein>
<evidence type="ECO:0000256" key="2">
    <source>
        <dbReference type="ARBA" id="ARBA00008684"/>
    </source>
</evidence>
<dbReference type="FunFam" id="3.80.10.10:FF:000233">
    <property type="entry name" value="Leucine-rich repeat receptor-like protein kinase TDR"/>
    <property type="match status" value="1"/>
</dbReference>
<dbReference type="PANTHER" id="PTHR48056">
    <property type="entry name" value="LRR RECEPTOR-LIKE SERINE/THREONINE-PROTEIN KINASE-RELATED"/>
    <property type="match status" value="1"/>
</dbReference>
<keyword evidence="5" id="KW-0723">Serine/threonine-protein kinase</keyword>
<dbReference type="PROSITE" id="PS50011">
    <property type="entry name" value="PROTEIN_KINASE_DOM"/>
    <property type="match status" value="1"/>
</dbReference>
<evidence type="ECO:0000256" key="20">
    <source>
        <dbReference type="ARBA" id="ARBA00048679"/>
    </source>
</evidence>
<evidence type="ECO:0000256" key="14">
    <source>
        <dbReference type="ARBA" id="ARBA00022840"/>
    </source>
</evidence>
<dbReference type="InterPro" id="IPR003591">
    <property type="entry name" value="Leu-rich_rpt_typical-subtyp"/>
</dbReference>
<dbReference type="GO" id="GO:0005524">
    <property type="term" value="F:ATP binding"/>
    <property type="evidence" value="ECO:0007669"/>
    <property type="project" value="UniProtKB-UniRule"/>
</dbReference>
<keyword evidence="26" id="KW-1185">Reference proteome</keyword>
<organism evidence="25 26">
    <name type="scientific">Canna indica</name>
    <name type="common">Indian-shot</name>
    <dbReference type="NCBI Taxonomy" id="4628"/>
    <lineage>
        <taxon>Eukaryota</taxon>
        <taxon>Viridiplantae</taxon>
        <taxon>Streptophyta</taxon>
        <taxon>Embryophyta</taxon>
        <taxon>Tracheophyta</taxon>
        <taxon>Spermatophyta</taxon>
        <taxon>Magnoliopsida</taxon>
        <taxon>Liliopsida</taxon>
        <taxon>Zingiberales</taxon>
        <taxon>Cannaceae</taxon>
        <taxon>Canna</taxon>
    </lineage>
</organism>
<dbReference type="InterPro" id="IPR008271">
    <property type="entry name" value="Ser/Thr_kinase_AS"/>
</dbReference>
<dbReference type="AlphaFoldDB" id="A0AAQ3QDE1"/>
<dbReference type="SUPFAM" id="SSF56112">
    <property type="entry name" value="Protein kinase-like (PK-like)"/>
    <property type="match status" value="1"/>
</dbReference>
<sequence length="973" mass="106576">MHLPFFLFLFLFLCLLLAGGASTPKEELRILLELRARLTTTNNATFRSWHADSSACTFNGVKCDSAGFVTEIDLAGTGISSDVPFGSLCNLASLSALSLGSNSLSGGMSADLRNCIHLRRLDLAANHFSGEVPDLSLLSQLEVLNLSGNAFTGVFPWGSLANLTALEVLTLGDNSFDPSNFPEVVTTLTKLNSLFLSVCNIHGEIPPSIGNLTELVDLELADNFLTGVIPLEITRLSNLWMLELYNNSLTGRIPARFGNLSRLAYFDASMNKLEGDLFELRSLKNLVSLQLFMNDLSSELPPEFGEFEHLTNLSLYMNRLNGKLPPKLGSWAEFDFIDVSTNFLTGEIPPDMCRRGTMKRLLMLENNFTGEIPVSYAKCSSLIRFRVSKNSLSGVVPAGLWSLPNLNIIDLASNQFEGPIAPGIGRAKSLFQLYLNKNRFSSMLPPEIGGAASIVNMDLSYNHFSGEIPASIRELKNLQSLNLESNSFSGAIPDAIGSCVSLNSIDFSANNLSRPIPASLGELTRLNSLDLSNNELYGTIPASLSTLKLSALDLSNNHLTGAIPAALGISAYNGSFVGNPGLCILGGGTNSLRSLRQCSAVKRSSSEELSIMMTSFLAAAVVILACIGLYIVIRKRQADGCGDHPAIVKDPSWDMKSFRIVTFDEQEIVNAIKPENLIGKGGSGEVYRVELESGEVMAVKHIWNTPVDGMKERTTAAMLGSRRRRRPAAREFEAEVATLSAVRHVNLVKLYCSITSEESSLLVYEHLPNGSLWDRLHGPALPGKARQLGWEERYEIAMGAARGLEYLHHGWDRPILHRDVKSSNILLDEWLKPRIADFGLAKVLHSAAGGAKDISSTHVIAGTHGYIAPEYAYTWKVNEKSDVYSFGVVLMELVTGRLPIEAEYGENKDIIYWASRRMESRESVMGLVDKRIPTWAMEEAVKVLRVAVLCTERLPTIRPSMRTMVQMLEEAGR</sequence>
<keyword evidence="4" id="KW-1003">Cell membrane</keyword>
<comment type="subcellular location">
    <subcellularLocation>
        <location evidence="1">Cell membrane</location>
        <topology evidence="1">Single-pass membrane protein</topology>
    </subcellularLocation>
</comment>
<evidence type="ECO:0000256" key="22">
    <source>
        <dbReference type="SAM" id="Phobius"/>
    </source>
</evidence>
<dbReference type="CDD" id="cd14066">
    <property type="entry name" value="STKc_IRAK"/>
    <property type="match status" value="1"/>
</dbReference>
<dbReference type="Gene3D" id="3.30.200.20">
    <property type="entry name" value="Phosphorylase Kinase, domain 1"/>
    <property type="match status" value="1"/>
</dbReference>
<comment type="similarity">
    <text evidence="2">Belongs to the protein kinase superfamily. Ser/Thr protein kinase family.</text>
</comment>
<dbReference type="InterPro" id="IPR013210">
    <property type="entry name" value="LRR_N_plant-typ"/>
</dbReference>
<evidence type="ECO:0000313" key="26">
    <source>
        <dbReference type="Proteomes" id="UP001327560"/>
    </source>
</evidence>
<proteinExistence type="inferred from homology"/>
<comment type="catalytic activity">
    <reaction evidence="20">
        <text>L-seryl-[protein] + ATP = O-phospho-L-seryl-[protein] + ADP + H(+)</text>
        <dbReference type="Rhea" id="RHEA:17989"/>
        <dbReference type="Rhea" id="RHEA-COMP:9863"/>
        <dbReference type="Rhea" id="RHEA-COMP:11604"/>
        <dbReference type="ChEBI" id="CHEBI:15378"/>
        <dbReference type="ChEBI" id="CHEBI:29999"/>
        <dbReference type="ChEBI" id="CHEBI:30616"/>
        <dbReference type="ChEBI" id="CHEBI:83421"/>
        <dbReference type="ChEBI" id="CHEBI:456216"/>
        <dbReference type="EC" id="2.7.11.1"/>
    </reaction>
</comment>
<keyword evidence="11" id="KW-0677">Repeat</keyword>
<dbReference type="PROSITE" id="PS00107">
    <property type="entry name" value="PROTEIN_KINASE_ATP"/>
    <property type="match status" value="1"/>
</dbReference>
<evidence type="ECO:0000256" key="3">
    <source>
        <dbReference type="ARBA" id="ARBA00012513"/>
    </source>
</evidence>
<dbReference type="InterPro" id="IPR050647">
    <property type="entry name" value="Plant_LRR-RLKs"/>
</dbReference>
<evidence type="ECO:0000256" key="18">
    <source>
        <dbReference type="ARBA" id="ARBA00023180"/>
    </source>
</evidence>
<evidence type="ECO:0000256" key="9">
    <source>
        <dbReference type="ARBA" id="ARBA00022692"/>
    </source>
</evidence>
<evidence type="ECO:0000256" key="23">
    <source>
        <dbReference type="SAM" id="SignalP"/>
    </source>
</evidence>
<dbReference type="Gene3D" id="3.80.10.10">
    <property type="entry name" value="Ribonuclease Inhibitor"/>
    <property type="match status" value="4"/>
</dbReference>
<dbReference type="InterPro" id="IPR001611">
    <property type="entry name" value="Leu-rich_rpt"/>
</dbReference>
<dbReference type="PANTHER" id="PTHR48056:SF41">
    <property type="entry name" value="RECEPTOR-LIKE PROTEIN KINASE HAIKU2"/>
    <property type="match status" value="1"/>
</dbReference>
<dbReference type="FunFam" id="3.80.10.10:FF:000453">
    <property type="entry name" value="Leucine-rich receptor-like protein kinase family protein"/>
    <property type="match status" value="1"/>
</dbReference>
<evidence type="ECO:0000256" key="17">
    <source>
        <dbReference type="ARBA" id="ARBA00023170"/>
    </source>
</evidence>
<keyword evidence="6" id="KW-0597">Phosphoprotein</keyword>
<feature type="signal peptide" evidence="23">
    <location>
        <begin position="1"/>
        <end position="21"/>
    </location>
</feature>
<keyword evidence="7" id="KW-0433">Leucine-rich repeat</keyword>
<dbReference type="InterPro" id="IPR017441">
    <property type="entry name" value="Protein_kinase_ATP_BS"/>
</dbReference>
<evidence type="ECO:0000256" key="7">
    <source>
        <dbReference type="ARBA" id="ARBA00022614"/>
    </source>
</evidence>
<dbReference type="InterPro" id="IPR032675">
    <property type="entry name" value="LRR_dom_sf"/>
</dbReference>
<keyword evidence="10 23" id="KW-0732">Signal</keyword>
<keyword evidence="12 21" id="KW-0547">Nucleotide-binding</keyword>
<gene>
    <name evidence="25" type="ORF">Cni_G13821</name>
</gene>
<keyword evidence="18" id="KW-0325">Glycoprotein</keyword>
<accession>A0AAQ3QDE1</accession>
<evidence type="ECO:0000256" key="4">
    <source>
        <dbReference type="ARBA" id="ARBA00022475"/>
    </source>
</evidence>
<dbReference type="SMART" id="SM00220">
    <property type="entry name" value="S_TKc"/>
    <property type="match status" value="1"/>
</dbReference>
<dbReference type="GO" id="GO:0033612">
    <property type="term" value="F:receptor serine/threonine kinase binding"/>
    <property type="evidence" value="ECO:0007669"/>
    <property type="project" value="TreeGrafter"/>
</dbReference>
<feature type="transmembrane region" description="Helical" evidence="22">
    <location>
        <begin position="609"/>
        <end position="633"/>
    </location>
</feature>
<name>A0AAQ3QDE1_9LILI</name>
<keyword evidence="8" id="KW-0808">Transferase</keyword>
<evidence type="ECO:0000256" key="1">
    <source>
        <dbReference type="ARBA" id="ARBA00004162"/>
    </source>
</evidence>
<evidence type="ECO:0000256" key="12">
    <source>
        <dbReference type="ARBA" id="ARBA00022741"/>
    </source>
</evidence>
<dbReference type="FunFam" id="1.10.510.10:FF:000417">
    <property type="entry name" value="Leucine-rich repeat receptor-like protein kinase"/>
    <property type="match status" value="1"/>
</dbReference>
<keyword evidence="9 22" id="KW-0812">Transmembrane</keyword>
<dbReference type="FunFam" id="3.80.10.10:FF:000234">
    <property type="entry name" value="Probable inactive receptor kinase RLK902"/>
    <property type="match status" value="1"/>
</dbReference>
<keyword evidence="16 22" id="KW-0472">Membrane</keyword>
<keyword evidence="15 22" id="KW-1133">Transmembrane helix</keyword>
<keyword evidence="13" id="KW-0418">Kinase</keyword>
<evidence type="ECO:0000256" key="16">
    <source>
        <dbReference type="ARBA" id="ARBA00023136"/>
    </source>
</evidence>
<dbReference type="EC" id="2.7.11.1" evidence="3"/>
<evidence type="ECO:0000256" key="15">
    <source>
        <dbReference type="ARBA" id="ARBA00022989"/>
    </source>
</evidence>
<evidence type="ECO:0000256" key="11">
    <source>
        <dbReference type="ARBA" id="ARBA00022737"/>
    </source>
</evidence>
<dbReference type="Gene3D" id="1.10.510.10">
    <property type="entry name" value="Transferase(Phosphotransferase) domain 1"/>
    <property type="match status" value="1"/>
</dbReference>
<evidence type="ECO:0000256" key="10">
    <source>
        <dbReference type="ARBA" id="ARBA00022729"/>
    </source>
</evidence>
<dbReference type="Pfam" id="PF08263">
    <property type="entry name" value="LRRNT_2"/>
    <property type="match status" value="1"/>
</dbReference>
<dbReference type="Pfam" id="PF00069">
    <property type="entry name" value="Pkinase"/>
    <property type="match status" value="1"/>
</dbReference>
<dbReference type="GO" id="GO:0009791">
    <property type="term" value="P:post-embryonic development"/>
    <property type="evidence" value="ECO:0007669"/>
    <property type="project" value="UniProtKB-ARBA"/>
</dbReference>
<evidence type="ECO:0000256" key="8">
    <source>
        <dbReference type="ARBA" id="ARBA00022679"/>
    </source>
</evidence>
<dbReference type="GO" id="GO:0004674">
    <property type="term" value="F:protein serine/threonine kinase activity"/>
    <property type="evidence" value="ECO:0007669"/>
    <property type="project" value="UniProtKB-KW"/>
</dbReference>
<evidence type="ECO:0000256" key="21">
    <source>
        <dbReference type="PROSITE-ProRule" id="PRU10141"/>
    </source>
</evidence>
<dbReference type="Pfam" id="PF00560">
    <property type="entry name" value="LRR_1"/>
    <property type="match status" value="5"/>
</dbReference>
<dbReference type="PROSITE" id="PS00108">
    <property type="entry name" value="PROTEIN_KINASE_ST"/>
    <property type="match status" value="1"/>
</dbReference>
<evidence type="ECO:0000313" key="25">
    <source>
        <dbReference type="EMBL" id="WOL05098.1"/>
    </source>
</evidence>
<keyword evidence="14 21" id="KW-0067">ATP-binding</keyword>
<dbReference type="GO" id="GO:0006952">
    <property type="term" value="P:defense response"/>
    <property type="evidence" value="ECO:0007669"/>
    <property type="project" value="UniProtKB-ARBA"/>
</dbReference>
<evidence type="ECO:0000256" key="6">
    <source>
        <dbReference type="ARBA" id="ARBA00022553"/>
    </source>
</evidence>
<dbReference type="InterPro" id="IPR011009">
    <property type="entry name" value="Kinase-like_dom_sf"/>
</dbReference>
<evidence type="ECO:0000259" key="24">
    <source>
        <dbReference type="PROSITE" id="PS50011"/>
    </source>
</evidence>
<comment type="catalytic activity">
    <reaction evidence="19">
        <text>L-threonyl-[protein] + ATP = O-phospho-L-threonyl-[protein] + ADP + H(+)</text>
        <dbReference type="Rhea" id="RHEA:46608"/>
        <dbReference type="Rhea" id="RHEA-COMP:11060"/>
        <dbReference type="Rhea" id="RHEA-COMP:11605"/>
        <dbReference type="ChEBI" id="CHEBI:15378"/>
        <dbReference type="ChEBI" id="CHEBI:30013"/>
        <dbReference type="ChEBI" id="CHEBI:30616"/>
        <dbReference type="ChEBI" id="CHEBI:61977"/>
        <dbReference type="ChEBI" id="CHEBI:456216"/>
        <dbReference type="EC" id="2.7.11.1"/>
    </reaction>
</comment>